<dbReference type="Pfam" id="PF01531">
    <property type="entry name" value="Glyco_transf_11"/>
    <property type="match status" value="1"/>
</dbReference>
<evidence type="ECO:0000256" key="2">
    <source>
        <dbReference type="ARBA" id="ARBA00022679"/>
    </source>
</evidence>
<dbReference type="GO" id="GO:0032580">
    <property type="term" value="C:Golgi cisterna membrane"/>
    <property type="evidence" value="ECO:0007669"/>
    <property type="project" value="UniProtKB-SubCell"/>
</dbReference>
<accession>A0AAN9ATI8</accession>
<dbReference type="PANTHER" id="PTHR11927">
    <property type="entry name" value="GALACTOSIDE 2-L-FUCOSYLTRANSFERASE"/>
    <property type="match status" value="1"/>
</dbReference>
<comment type="pathway">
    <text evidence="3">Protein modification; protein glycosylation.</text>
</comment>
<dbReference type="EMBL" id="JBAMIC010000021">
    <property type="protein sequence ID" value="KAK7092676.1"/>
    <property type="molecule type" value="Genomic_DNA"/>
</dbReference>
<dbReference type="EC" id="2.4.1.-" evidence="3"/>
<evidence type="ECO:0000256" key="1">
    <source>
        <dbReference type="ARBA" id="ARBA00022676"/>
    </source>
</evidence>
<keyword evidence="3" id="KW-0333">Golgi apparatus</keyword>
<reference evidence="4 5" key="1">
    <citation type="submission" date="2024-02" db="EMBL/GenBank/DDBJ databases">
        <title>Chromosome-scale genome assembly of the rough periwinkle Littorina saxatilis.</title>
        <authorList>
            <person name="De Jode A."/>
            <person name="Faria R."/>
            <person name="Formenti G."/>
            <person name="Sims Y."/>
            <person name="Smith T.P."/>
            <person name="Tracey A."/>
            <person name="Wood J.M.D."/>
            <person name="Zagrodzka Z.B."/>
            <person name="Johannesson K."/>
            <person name="Butlin R.K."/>
            <person name="Leder E.H."/>
        </authorList>
    </citation>
    <scope>NUCLEOTIDE SEQUENCE [LARGE SCALE GENOMIC DNA]</scope>
    <source>
        <strain evidence="4">Snail1</strain>
        <tissue evidence="4">Muscle</tissue>
    </source>
</reference>
<name>A0AAN9ATI8_9CAEN</name>
<dbReference type="GO" id="GO:0008107">
    <property type="term" value="F:galactoside 2-alpha-L-fucosyltransferase activity"/>
    <property type="evidence" value="ECO:0007669"/>
    <property type="project" value="InterPro"/>
</dbReference>
<dbReference type="GO" id="GO:0005975">
    <property type="term" value="P:carbohydrate metabolic process"/>
    <property type="evidence" value="ECO:0007669"/>
    <property type="project" value="InterPro"/>
</dbReference>
<evidence type="ECO:0000313" key="4">
    <source>
        <dbReference type="EMBL" id="KAK7092676.1"/>
    </source>
</evidence>
<dbReference type="InterPro" id="IPR002516">
    <property type="entry name" value="Glyco_trans_11"/>
</dbReference>
<sequence>MRQAVTFTDEIVRKATVVISRLKTAYPNTTLVGIHNRRGDLAKNKGLTRMGYMTAPPKFFNKSMTYFRERFSRVLFIVLGEDRQWSSENIHPVNDDVIFLQPTSSPAVDMQLLSMTDHMIRTVGTFGWWAAFKIPGRPTIVYLKDFVKKGSPLSKSYSANAQDYMLPNWIAM</sequence>
<organism evidence="4 5">
    <name type="scientific">Littorina saxatilis</name>
    <dbReference type="NCBI Taxonomy" id="31220"/>
    <lineage>
        <taxon>Eukaryota</taxon>
        <taxon>Metazoa</taxon>
        <taxon>Spiralia</taxon>
        <taxon>Lophotrochozoa</taxon>
        <taxon>Mollusca</taxon>
        <taxon>Gastropoda</taxon>
        <taxon>Caenogastropoda</taxon>
        <taxon>Littorinimorpha</taxon>
        <taxon>Littorinoidea</taxon>
        <taxon>Littorinidae</taxon>
        <taxon>Littorina</taxon>
    </lineage>
</organism>
<evidence type="ECO:0000313" key="5">
    <source>
        <dbReference type="Proteomes" id="UP001374579"/>
    </source>
</evidence>
<dbReference type="Proteomes" id="UP001374579">
    <property type="component" value="Unassembled WGS sequence"/>
</dbReference>
<proteinExistence type="inferred from homology"/>
<keyword evidence="2 3" id="KW-0808">Transferase</keyword>
<dbReference type="PANTHER" id="PTHR11927:SF9">
    <property type="entry name" value="L-FUCOSYLTRANSFERASE"/>
    <property type="match status" value="1"/>
</dbReference>
<comment type="similarity">
    <text evidence="3">Belongs to the glycosyltransferase 11 family.</text>
</comment>
<comment type="subcellular location">
    <subcellularLocation>
        <location evidence="3">Golgi apparatus</location>
        <location evidence="3">Golgi stack membrane</location>
        <topology evidence="3">Single-pass type II membrane protein</topology>
    </subcellularLocation>
</comment>
<gene>
    <name evidence="4" type="ORF">V1264_008386</name>
</gene>
<keyword evidence="3" id="KW-0735">Signal-anchor</keyword>
<comment type="caution">
    <text evidence="4">The sequence shown here is derived from an EMBL/GenBank/DDBJ whole genome shotgun (WGS) entry which is preliminary data.</text>
</comment>
<evidence type="ECO:0000256" key="3">
    <source>
        <dbReference type="RuleBase" id="RU363129"/>
    </source>
</evidence>
<keyword evidence="5" id="KW-1185">Reference proteome</keyword>
<protein>
    <recommendedName>
        <fullName evidence="3">L-Fucosyltransferase</fullName>
        <ecNumber evidence="3">2.4.1.-</ecNumber>
    </recommendedName>
</protein>
<keyword evidence="3" id="KW-0812">Transmembrane</keyword>
<keyword evidence="1 3" id="KW-0328">Glycosyltransferase</keyword>
<dbReference type="AlphaFoldDB" id="A0AAN9ATI8"/>
<keyword evidence="3" id="KW-0325">Glycoprotein</keyword>